<sequence length="91" mass="9530">MADVERDEIHPLLPVLIGDIGMEDVPVSPEVSKLFHDDLLQFATNVIAPQSEMTLSTPSIVAALEAGLNTLTPEATPVSEPVAGPSPEGIS</sequence>
<keyword evidence="3" id="KW-1185">Reference proteome</keyword>
<accession>A0ABQ0Q0F9</accession>
<organism evidence="2 3">
    <name type="scientific">Acetobacter malorum DSM 14337</name>
    <dbReference type="NCBI Taxonomy" id="1307910"/>
    <lineage>
        <taxon>Bacteria</taxon>
        <taxon>Pseudomonadati</taxon>
        <taxon>Pseudomonadota</taxon>
        <taxon>Alphaproteobacteria</taxon>
        <taxon>Acetobacterales</taxon>
        <taxon>Acetobacteraceae</taxon>
        <taxon>Acetobacter</taxon>
    </lineage>
</organism>
<evidence type="ECO:0000313" key="3">
    <source>
        <dbReference type="Proteomes" id="UP001065047"/>
    </source>
</evidence>
<gene>
    <name evidence="2" type="ORF">AA14337_3233</name>
</gene>
<name>A0ABQ0Q0F9_9PROT</name>
<reference evidence="2" key="1">
    <citation type="submission" date="2013-04" db="EMBL/GenBank/DDBJ databases">
        <title>The genome sequencing project of 58 acetic acid bacteria.</title>
        <authorList>
            <person name="Okamoto-Kainuma A."/>
            <person name="Ishikawa M."/>
            <person name="Umino S."/>
            <person name="Koizumi Y."/>
            <person name="Shiwa Y."/>
            <person name="Yoshikawa H."/>
            <person name="Matsutani M."/>
            <person name="Matsushita K."/>
        </authorList>
    </citation>
    <scope>NUCLEOTIDE SEQUENCE</scope>
    <source>
        <strain evidence="2">DSM 14337</strain>
    </source>
</reference>
<proteinExistence type="predicted"/>
<dbReference type="EMBL" id="BAPF01000057">
    <property type="protein sequence ID" value="GBQ86070.1"/>
    <property type="molecule type" value="Genomic_DNA"/>
</dbReference>
<feature type="region of interest" description="Disordered" evidence="1">
    <location>
        <begin position="71"/>
        <end position="91"/>
    </location>
</feature>
<evidence type="ECO:0000256" key="1">
    <source>
        <dbReference type="SAM" id="MobiDB-lite"/>
    </source>
</evidence>
<comment type="caution">
    <text evidence="2">The sequence shown here is derived from an EMBL/GenBank/DDBJ whole genome shotgun (WGS) entry which is preliminary data.</text>
</comment>
<dbReference type="Proteomes" id="UP001065047">
    <property type="component" value="Unassembled WGS sequence"/>
</dbReference>
<evidence type="ECO:0000313" key="2">
    <source>
        <dbReference type="EMBL" id="GBQ86070.1"/>
    </source>
</evidence>
<protein>
    <submittedName>
        <fullName evidence="2">Uncharacterized protein</fullName>
    </submittedName>
</protein>